<dbReference type="OrthoDB" id="6264459at2759"/>
<gene>
    <name evidence="1" type="ORF">HNAJ_LOCUS1733</name>
</gene>
<organism evidence="3">
    <name type="scientific">Rodentolepis nana</name>
    <name type="common">Dwarf tapeworm</name>
    <name type="synonym">Hymenolepis nana</name>
    <dbReference type="NCBI Taxonomy" id="102285"/>
    <lineage>
        <taxon>Eukaryota</taxon>
        <taxon>Metazoa</taxon>
        <taxon>Spiralia</taxon>
        <taxon>Lophotrochozoa</taxon>
        <taxon>Platyhelminthes</taxon>
        <taxon>Cestoda</taxon>
        <taxon>Eucestoda</taxon>
        <taxon>Cyclophyllidea</taxon>
        <taxon>Hymenolepididae</taxon>
        <taxon>Rodentolepis</taxon>
    </lineage>
</organism>
<dbReference type="WBParaSite" id="HNAJ_0000173401-mRNA-1">
    <property type="protein sequence ID" value="HNAJ_0000173401-mRNA-1"/>
    <property type="gene ID" value="HNAJ_0000173401"/>
</dbReference>
<dbReference type="AlphaFoldDB" id="A0A158QH91"/>
<keyword evidence="2" id="KW-1185">Reference proteome</keyword>
<dbReference type="EMBL" id="UZAE01000717">
    <property type="protein sequence ID" value="VDN97592.1"/>
    <property type="molecule type" value="Genomic_DNA"/>
</dbReference>
<proteinExistence type="predicted"/>
<dbReference type="Proteomes" id="UP000278807">
    <property type="component" value="Unassembled WGS sequence"/>
</dbReference>
<evidence type="ECO:0000313" key="3">
    <source>
        <dbReference type="WBParaSite" id="HNAJ_0000173401-mRNA-1"/>
    </source>
</evidence>
<evidence type="ECO:0000313" key="2">
    <source>
        <dbReference type="Proteomes" id="UP000278807"/>
    </source>
</evidence>
<protein>
    <submittedName>
        <fullName evidence="3">VPS37 C-terminal domain-containing protein</fullName>
    </submittedName>
</protein>
<sequence length="234" mass="25188">MSVPYTPGWNDPPVLSLSENTTFSNSSASRRRARVYHSVDGVGAAGTNPHQHAALHPGVSSIATVPVPPILSSQPVVNPYSTTALPQQMTGQPMGSMPAYAASAMPQTTLPIMQSPVQPSAGMINPPLDYEAPSTISRLAAQVNKVLGDTTLEIPSRESIIASISSLQTELSLNRISAGASELIKQFISFLELRDFRQAENTLNAIKQQSETANWGIPLHHLMYYSQIQASRQQ</sequence>
<reference evidence="1 2" key="2">
    <citation type="submission" date="2018-11" db="EMBL/GenBank/DDBJ databases">
        <authorList>
            <consortium name="Pathogen Informatics"/>
        </authorList>
    </citation>
    <scope>NUCLEOTIDE SEQUENCE [LARGE SCALE GENOMIC DNA]</scope>
</reference>
<accession>A0A158QH91</accession>
<evidence type="ECO:0000313" key="1">
    <source>
        <dbReference type="EMBL" id="VDN97592.1"/>
    </source>
</evidence>
<name>A0A158QH91_RODNA</name>
<reference evidence="3" key="1">
    <citation type="submission" date="2016-04" db="UniProtKB">
        <authorList>
            <consortium name="WormBaseParasite"/>
        </authorList>
    </citation>
    <scope>IDENTIFICATION</scope>
</reference>